<dbReference type="Proteomes" id="UP000515135">
    <property type="component" value="Unplaced"/>
</dbReference>
<dbReference type="GO" id="GO:0005506">
    <property type="term" value="F:iron ion binding"/>
    <property type="evidence" value="ECO:0007669"/>
    <property type="project" value="InterPro"/>
</dbReference>
<evidence type="ECO:0000313" key="10">
    <source>
        <dbReference type="Proteomes" id="UP000515135"/>
    </source>
</evidence>
<dbReference type="GO" id="GO:0004497">
    <property type="term" value="F:monooxygenase activity"/>
    <property type="evidence" value="ECO:0007669"/>
    <property type="project" value="UniProtKB-KW"/>
</dbReference>
<dbReference type="InterPro" id="IPR001128">
    <property type="entry name" value="Cyt_P450"/>
</dbReference>
<dbReference type="PANTHER" id="PTHR24279:SF120">
    <property type="entry name" value="CYTOCHROME P450"/>
    <property type="match status" value="1"/>
</dbReference>
<feature type="binding site" description="axial binding residue" evidence="8">
    <location>
        <position position="495"/>
    </location>
    <ligand>
        <name>heme</name>
        <dbReference type="ChEBI" id="CHEBI:30413"/>
    </ligand>
    <ligandPart>
        <name>Fe</name>
        <dbReference type="ChEBI" id="CHEBI:18248"/>
    </ligandPart>
</feature>
<dbReference type="RefSeq" id="XP_019639117.1">
    <property type="nucleotide sequence ID" value="XM_019783558.1"/>
</dbReference>
<evidence type="ECO:0000313" key="11">
    <source>
        <dbReference type="RefSeq" id="XP_019639117.1"/>
    </source>
</evidence>
<name>A0A6P5A749_BRABE</name>
<keyword evidence="5 9" id="KW-0560">Oxidoreductase</keyword>
<dbReference type="Gene3D" id="1.10.630.10">
    <property type="entry name" value="Cytochrome P450"/>
    <property type="match status" value="1"/>
</dbReference>
<evidence type="ECO:0000256" key="1">
    <source>
        <dbReference type="ARBA" id="ARBA00001971"/>
    </source>
</evidence>
<dbReference type="GO" id="GO:0020037">
    <property type="term" value="F:heme binding"/>
    <property type="evidence" value="ECO:0007669"/>
    <property type="project" value="InterPro"/>
</dbReference>
<dbReference type="InterPro" id="IPR050479">
    <property type="entry name" value="CYP11_CYP27_families"/>
</dbReference>
<dbReference type="SUPFAM" id="SSF48264">
    <property type="entry name" value="Cytochrome P450"/>
    <property type="match status" value="1"/>
</dbReference>
<dbReference type="CDD" id="cd11054">
    <property type="entry name" value="CYP24A1-like"/>
    <property type="match status" value="1"/>
</dbReference>
<evidence type="ECO:0000256" key="8">
    <source>
        <dbReference type="PIRSR" id="PIRSR602401-1"/>
    </source>
</evidence>
<evidence type="ECO:0000256" key="6">
    <source>
        <dbReference type="ARBA" id="ARBA00023004"/>
    </source>
</evidence>
<evidence type="ECO:0000256" key="5">
    <source>
        <dbReference type="ARBA" id="ARBA00023002"/>
    </source>
</evidence>
<dbReference type="PRINTS" id="PR00385">
    <property type="entry name" value="P450"/>
</dbReference>
<evidence type="ECO:0000256" key="9">
    <source>
        <dbReference type="RuleBase" id="RU000461"/>
    </source>
</evidence>
<organism evidence="10 11">
    <name type="scientific">Branchiostoma belcheri</name>
    <name type="common">Amphioxus</name>
    <dbReference type="NCBI Taxonomy" id="7741"/>
    <lineage>
        <taxon>Eukaryota</taxon>
        <taxon>Metazoa</taxon>
        <taxon>Chordata</taxon>
        <taxon>Cephalochordata</taxon>
        <taxon>Leptocardii</taxon>
        <taxon>Amphioxiformes</taxon>
        <taxon>Branchiostomatidae</taxon>
        <taxon>Branchiostoma</taxon>
    </lineage>
</organism>
<gene>
    <name evidence="11" type="primary">LOC109481087</name>
</gene>
<keyword evidence="10" id="KW-1185">Reference proteome</keyword>
<comment type="similarity">
    <text evidence="2 9">Belongs to the cytochrome P450 family.</text>
</comment>
<dbReference type="InterPro" id="IPR036396">
    <property type="entry name" value="Cyt_P450_sf"/>
</dbReference>
<proteinExistence type="inferred from homology"/>
<dbReference type="GeneID" id="109481087"/>
<dbReference type="GO" id="GO:0006629">
    <property type="term" value="P:lipid metabolic process"/>
    <property type="evidence" value="ECO:0007669"/>
    <property type="project" value="UniProtKB-ARBA"/>
</dbReference>
<dbReference type="PRINTS" id="PR00463">
    <property type="entry name" value="EP450I"/>
</dbReference>
<evidence type="ECO:0000256" key="3">
    <source>
        <dbReference type="ARBA" id="ARBA00022617"/>
    </source>
</evidence>
<keyword evidence="6 8" id="KW-0408">Iron</keyword>
<keyword evidence="4 8" id="KW-0479">Metal-binding</keyword>
<protein>
    <submittedName>
        <fullName evidence="11">Probable cytochrome P450 49a1</fullName>
    </submittedName>
</protein>
<keyword evidence="3 8" id="KW-0349">Heme</keyword>
<keyword evidence="7 9" id="KW-0503">Monooxygenase</keyword>
<dbReference type="Pfam" id="PF00067">
    <property type="entry name" value="p450"/>
    <property type="match status" value="1"/>
</dbReference>
<dbReference type="GO" id="GO:0016705">
    <property type="term" value="F:oxidoreductase activity, acting on paired donors, with incorporation or reduction of molecular oxygen"/>
    <property type="evidence" value="ECO:0007669"/>
    <property type="project" value="InterPro"/>
</dbReference>
<accession>A0A6P5A749</accession>
<dbReference type="InterPro" id="IPR002401">
    <property type="entry name" value="Cyt_P450_E_grp-I"/>
</dbReference>
<sequence length="534" mass="59795">MTFGRNIPVSQTTRAGKMKRALHQHLVARKLGADAATIGRTGGEKGTFSPPTSVLGHGDHVGTGPTAQPCTARPFDEMPGPRGLPLIGSLMDYTPLGPFSLKKLHESFFERYRQFGKISKETIGNKCFVSVYDPRDIETLFRTEGPNPSWMQLMALGEVRKRLGKSMGMINESGEKWRQLRYAAQSKLLDPKSVCCFAPVLDDIAQGFVDKMRAGRTSTFEPSIDMDAELRKWSLESVVSATLGIRLGCLQTDRQDPDKDTEDLLESSEAFLETWPTLELGPPLYMLYPTKTWRKFLRANEQWLSAASRMIDRSLDRNESPRDPLQPEVTLLEHIVTRKELTPDDIVMIITELIFAGIESSAFAMTYNLYTMAKNPAVQENARREVHAAVGRGGEITQDALKSLKYVKACIKETFRVFPVFSMRNRILDREIVLSGYRVPPNVIIRVLSHVTGQVPEYVPEPDRFLPERWLRDDPTLPKPHPFAVRPFGVGSRSCIGQRLAEQELVILLAKVCTTSSQSANLTLVSICGNQISL</sequence>
<dbReference type="AlphaFoldDB" id="A0A6P5A749"/>
<dbReference type="InterPro" id="IPR017972">
    <property type="entry name" value="Cyt_P450_CS"/>
</dbReference>
<dbReference type="KEGG" id="bbel:109481087"/>
<evidence type="ECO:0000256" key="7">
    <source>
        <dbReference type="ARBA" id="ARBA00023033"/>
    </source>
</evidence>
<dbReference type="PANTHER" id="PTHR24279">
    <property type="entry name" value="CYTOCHROME P450"/>
    <property type="match status" value="1"/>
</dbReference>
<dbReference type="OrthoDB" id="3945418at2759"/>
<evidence type="ECO:0000256" key="2">
    <source>
        <dbReference type="ARBA" id="ARBA00010617"/>
    </source>
</evidence>
<evidence type="ECO:0000256" key="4">
    <source>
        <dbReference type="ARBA" id="ARBA00022723"/>
    </source>
</evidence>
<comment type="cofactor">
    <cofactor evidence="1 8">
        <name>heme</name>
        <dbReference type="ChEBI" id="CHEBI:30413"/>
    </cofactor>
</comment>
<dbReference type="PROSITE" id="PS00086">
    <property type="entry name" value="CYTOCHROME_P450"/>
    <property type="match status" value="1"/>
</dbReference>
<reference evidence="11" key="1">
    <citation type="submission" date="2025-08" db="UniProtKB">
        <authorList>
            <consortium name="RefSeq"/>
        </authorList>
    </citation>
    <scope>IDENTIFICATION</scope>
    <source>
        <tissue evidence="11">Gonad</tissue>
    </source>
</reference>